<sequence length="123" mass="13170">MASTRGPWGEHLNLPFPAATKQVAGHVEGVKTDVMVVSFSDKIMLTVSQEGRLSHWPDGNINSGGYGAGQDTLGQLLARQIATAIAVKSPSEKRLLVVGLGLRNANLERDSFFAIIDLVLQCI</sequence>
<dbReference type="InterPro" id="IPR018788">
    <property type="entry name" value="Proteasome_assmbl_chp_3"/>
</dbReference>
<evidence type="ECO:0008006" key="3">
    <source>
        <dbReference type="Google" id="ProtNLM"/>
    </source>
</evidence>
<keyword evidence="2" id="KW-1185">Reference proteome</keyword>
<accession>A0A9W9X5R0</accession>
<proteinExistence type="predicted"/>
<organism evidence="1 2">
    <name type="scientific">Penicillium diatomitis</name>
    <dbReference type="NCBI Taxonomy" id="2819901"/>
    <lineage>
        <taxon>Eukaryota</taxon>
        <taxon>Fungi</taxon>
        <taxon>Dikarya</taxon>
        <taxon>Ascomycota</taxon>
        <taxon>Pezizomycotina</taxon>
        <taxon>Eurotiomycetes</taxon>
        <taxon>Eurotiomycetidae</taxon>
        <taxon>Eurotiales</taxon>
        <taxon>Aspergillaceae</taxon>
        <taxon>Penicillium</taxon>
    </lineage>
</organism>
<dbReference type="PANTHER" id="PTHR31051">
    <property type="entry name" value="PROTEASOME ASSEMBLY CHAPERONE 3"/>
    <property type="match status" value="1"/>
</dbReference>
<name>A0A9W9X5R0_9EURO</name>
<evidence type="ECO:0000313" key="2">
    <source>
        <dbReference type="Proteomes" id="UP001148312"/>
    </source>
</evidence>
<dbReference type="RefSeq" id="XP_056789722.1">
    <property type="nucleotide sequence ID" value="XM_056934528.1"/>
</dbReference>
<dbReference type="Gene3D" id="3.30.230.90">
    <property type="match status" value="2"/>
</dbReference>
<protein>
    <recommendedName>
        <fullName evidence="3">Proteasome assembly chaperone 3</fullName>
    </recommendedName>
</protein>
<dbReference type="EMBL" id="JAPWDQ010000005">
    <property type="protein sequence ID" value="KAJ5484938.1"/>
    <property type="molecule type" value="Genomic_DNA"/>
</dbReference>
<dbReference type="GO" id="GO:0043248">
    <property type="term" value="P:proteasome assembly"/>
    <property type="evidence" value="ECO:0007669"/>
    <property type="project" value="InterPro"/>
</dbReference>
<reference evidence="1" key="1">
    <citation type="submission" date="2022-12" db="EMBL/GenBank/DDBJ databases">
        <authorList>
            <person name="Petersen C."/>
        </authorList>
    </citation>
    <scope>NUCLEOTIDE SEQUENCE</scope>
    <source>
        <strain evidence="1">IBT 30728</strain>
    </source>
</reference>
<dbReference type="GeneID" id="81624777"/>
<comment type="caution">
    <text evidence="1">The sequence shown here is derived from an EMBL/GenBank/DDBJ whole genome shotgun (WGS) entry which is preliminary data.</text>
</comment>
<evidence type="ECO:0000313" key="1">
    <source>
        <dbReference type="EMBL" id="KAJ5484938.1"/>
    </source>
</evidence>
<dbReference type="PANTHER" id="PTHR31051:SF1">
    <property type="entry name" value="PROTEASOME ASSEMBLY CHAPERONE 3"/>
    <property type="match status" value="1"/>
</dbReference>
<dbReference type="Proteomes" id="UP001148312">
    <property type="component" value="Unassembled WGS sequence"/>
</dbReference>
<dbReference type="InterPro" id="IPR053720">
    <property type="entry name" value="Psm_Assembly_Chaperone"/>
</dbReference>
<dbReference type="AlphaFoldDB" id="A0A9W9X5R0"/>
<reference evidence="1" key="2">
    <citation type="journal article" date="2023" name="IMA Fungus">
        <title>Comparative genomic study of the Penicillium genus elucidates a diverse pangenome and 15 lateral gene transfer events.</title>
        <authorList>
            <person name="Petersen C."/>
            <person name="Sorensen T."/>
            <person name="Nielsen M.R."/>
            <person name="Sondergaard T.E."/>
            <person name="Sorensen J.L."/>
            <person name="Fitzpatrick D.A."/>
            <person name="Frisvad J.C."/>
            <person name="Nielsen K.L."/>
        </authorList>
    </citation>
    <scope>NUCLEOTIDE SEQUENCE</scope>
    <source>
        <strain evidence="1">IBT 30728</strain>
    </source>
</reference>
<gene>
    <name evidence="1" type="ORF">N7539_004926</name>
</gene>